<reference evidence="1" key="1">
    <citation type="journal article" date="2021" name="Proc. Natl. Acad. Sci. U.S.A.">
        <title>A Catalog of Tens of Thousands of Viruses from Human Metagenomes Reveals Hidden Associations with Chronic Diseases.</title>
        <authorList>
            <person name="Tisza M.J."/>
            <person name="Buck C.B."/>
        </authorList>
    </citation>
    <scope>NUCLEOTIDE SEQUENCE</scope>
    <source>
        <strain evidence="1">CtY4J10</strain>
    </source>
</reference>
<name>A0A8S5VW32_9CAUD</name>
<proteinExistence type="predicted"/>
<dbReference type="EMBL" id="BK035411">
    <property type="protein sequence ID" value="DAG99428.1"/>
    <property type="molecule type" value="Genomic_DNA"/>
</dbReference>
<organism evidence="1">
    <name type="scientific">Ackermannviridae sp</name>
    <dbReference type="NCBI Taxonomy" id="2831612"/>
    <lineage>
        <taxon>Viruses</taxon>
        <taxon>Duplodnaviria</taxon>
        <taxon>Heunggongvirae</taxon>
        <taxon>Uroviricota</taxon>
        <taxon>Caudoviricetes</taxon>
        <taxon>Pantevenvirales</taxon>
        <taxon>Ackermannviridae</taxon>
    </lineage>
</organism>
<protein>
    <submittedName>
        <fullName evidence="1">Uncharacterized protein</fullName>
    </submittedName>
</protein>
<accession>A0A8S5VW32</accession>
<evidence type="ECO:0000313" key="1">
    <source>
        <dbReference type="EMBL" id="DAG99428.1"/>
    </source>
</evidence>
<sequence>MKRFQIIYTIDDDQMKIETYVDGFSTLEMLAALDIKREDIMNQCIHSAEFKRMRKFPDGTEMEVTKDDDLKL</sequence>